<dbReference type="EMBL" id="CH918051">
    <property type="protein sequence ID" value="EDW04784.1"/>
    <property type="molecule type" value="Genomic_DNA"/>
</dbReference>
<protein>
    <submittedName>
        <fullName evidence="2">GH22618</fullName>
    </submittedName>
</protein>
<dbReference type="OrthoDB" id="10010517at2759"/>
<dbReference type="Proteomes" id="UP000001070">
    <property type="component" value="Unassembled WGS sequence"/>
</dbReference>
<keyword evidence="3" id="KW-1185">Reference proteome</keyword>
<name>B4K1X9_DROGR</name>
<sequence>MGSLPNLHELEAAERKREKRREYELLLEQRARDTSRERERLSIFAQQRKQSSYNAYIMAGLGIGGGSLSLTATATASSTVAANGHGSGNGDLASGNSAKSQAVAAVAATTTTTIATATATSSSSVAATKMLSSFAMLGLVTKKYSHPYHPHQQHQHQHHHQQHQQHQQHHQHRHSLTTRHRVLRTRTRSSGGAQNLWDEQMMEVSARMAGGFRRWIVNCGWDILPINAAECKHNTATNNRNMRANCSIYL</sequence>
<proteinExistence type="predicted"/>
<feature type="region of interest" description="Disordered" evidence="1">
    <location>
        <begin position="147"/>
        <end position="178"/>
    </location>
</feature>
<dbReference type="eggNOG" id="KOG3097">
    <property type="taxonomic scope" value="Eukaryota"/>
</dbReference>
<dbReference type="InParanoid" id="B4K1X9"/>
<dbReference type="SMR" id="B4K1X9"/>
<evidence type="ECO:0000313" key="2">
    <source>
        <dbReference type="EMBL" id="EDW04784.1"/>
    </source>
</evidence>
<dbReference type="PhylomeDB" id="B4K1X9"/>
<organism evidence="3">
    <name type="scientific">Drosophila grimshawi</name>
    <name type="common">Hawaiian fruit fly</name>
    <name type="synonym">Idiomyia grimshawi</name>
    <dbReference type="NCBI Taxonomy" id="7222"/>
    <lineage>
        <taxon>Eukaryota</taxon>
        <taxon>Metazoa</taxon>
        <taxon>Ecdysozoa</taxon>
        <taxon>Arthropoda</taxon>
        <taxon>Hexapoda</taxon>
        <taxon>Insecta</taxon>
        <taxon>Pterygota</taxon>
        <taxon>Neoptera</taxon>
        <taxon>Endopterygota</taxon>
        <taxon>Diptera</taxon>
        <taxon>Brachycera</taxon>
        <taxon>Muscomorpha</taxon>
        <taxon>Ephydroidea</taxon>
        <taxon>Drosophilidae</taxon>
        <taxon>Drosophila</taxon>
        <taxon>Hawaiian Drosophila</taxon>
    </lineage>
</organism>
<reference evidence="2 3" key="1">
    <citation type="journal article" date="2007" name="Nature">
        <title>Evolution of genes and genomes on the Drosophila phylogeny.</title>
        <authorList>
            <consortium name="Drosophila 12 Genomes Consortium"/>
            <person name="Clark A.G."/>
            <person name="Eisen M.B."/>
            <person name="Smith D.R."/>
            <person name="Bergman C.M."/>
            <person name="Oliver B."/>
            <person name="Markow T.A."/>
            <person name="Kaufman T.C."/>
            <person name="Kellis M."/>
            <person name="Gelbart W."/>
            <person name="Iyer V.N."/>
            <person name="Pollard D.A."/>
            <person name="Sackton T.B."/>
            <person name="Larracuente A.M."/>
            <person name="Singh N.D."/>
            <person name="Abad J.P."/>
            <person name="Abt D.N."/>
            <person name="Adryan B."/>
            <person name="Aguade M."/>
            <person name="Akashi H."/>
            <person name="Anderson W.W."/>
            <person name="Aquadro C.F."/>
            <person name="Ardell D.H."/>
            <person name="Arguello R."/>
            <person name="Artieri C.G."/>
            <person name="Barbash D.A."/>
            <person name="Barker D."/>
            <person name="Barsanti P."/>
            <person name="Batterham P."/>
            <person name="Batzoglou S."/>
            <person name="Begun D."/>
            <person name="Bhutkar A."/>
            <person name="Blanco E."/>
            <person name="Bosak S.A."/>
            <person name="Bradley R.K."/>
            <person name="Brand A.D."/>
            <person name="Brent M.R."/>
            <person name="Brooks A.N."/>
            <person name="Brown R.H."/>
            <person name="Butlin R.K."/>
            <person name="Caggese C."/>
            <person name="Calvi B.R."/>
            <person name="Bernardo de Carvalho A."/>
            <person name="Caspi A."/>
            <person name="Castrezana S."/>
            <person name="Celniker S.E."/>
            <person name="Chang J.L."/>
            <person name="Chapple C."/>
            <person name="Chatterji S."/>
            <person name="Chinwalla A."/>
            <person name="Civetta A."/>
            <person name="Clifton S.W."/>
            <person name="Comeron J.M."/>
            <person name="Costello J.C."/>
            <person name="Coyne J.A."/>
            <person name="Daub J."/>
            <person name="David R.G."/>
            <person name="Delcher A.L."/>
            <person name="Delehaunty K."/>
            <person name="Do C.B."/>
            <person name="Ebling H."/>
            <person name="Edwards K."/>
            <person name="Eickbush T."/>
            <person name="Evans J.D."/>
            <person name="Filipski A."/>
            <person name="Findeiss S."/>
            <person name="Freyhult E."/>
            <person name="Fulton L."/>
            <person name="Fulton R."/>
            <person name="Garcia A.C."/>
            <person name="Gardiner A."/>
            <person name="Garfield D.A."/>
            <person name="Garvin B.E."/>
            <person name="Gibson G."/>
            <person name="Gilbert D."/>
            <person name="Gnerre S."/>
            <person name="Godfrey J."/>
            <person name="Good R."/>
            <person name="Gotea V."/>
            <person name="Gravely B."/>
            <person name="Greenberg A.J."/>
            <person name="Griffiths-Jones S."/>
            <person name="Gross S."/>
            <person name="Guigo R."/>
            <person name="Gustafson E.A."/>
            <person name="Haerty W."/>
            <person name="Hahn M.W."/>
            <person name="Halligan D.L."/>
            <person name="Halpern A.L."/>
            <person name="Halter G.M."/>
            <person name="Han M.V."/>
            <person name="Heger A."/>
            <person name="Hillier L."/>
            <person name="Hinrichs A.S."/>
            <person name="Holmes I."/>
            <person name="Hoskins R.A."/>
            <person name="Hubisz M.J."/>
            <person name="Hultmark D."/>
            <person name="Huntley M.A."/>
            <person name="Jaffe D.B."/>
            <person name="Jagadeeshan S."/>
            <person name="Jeck W.R."/>
            <person name="Johnson J."/>
            <person name="Jones C.D."/>
            <person name="Jordan W.C."/>
            <person name="Karpen G.H."/>
            <person name="Kataoka E."/>
            <person name="Keightley P.D."/>
            <person name="Kheradpour P."/>
            <person name="Kirkness E.F."/>
            <person name="Koerich L.B."/>
            <person name="Kristiansen K."/>
            <person name="Kudrna D."/>
            <person name="Kulathinal R.J."/>
            <person name="Kumar S."/>
            <person name="Kwok R."/>
            <person name="Lander E."/>
            <person name="Langley C.H."/>
            <person name="Lapoint R."/>
            <person name="Lazzaro B.P."/>
            <person name="Lee S.J."/>
            <person name="Levesque L."/>
            <person name="Li R."/>
            <person name="Lin C.F."/>
            <person name="Lin M.F."/>
            <person name="Lindblad-Toh K."/>
            <person name="Llopart A."/>
            <person name="Long M."/>
            <person name="Low L."/>
            <person name="Lozovsky E."/>
            <person name="Lu J."/>
            <person name="Luo M."/>
            <person name="Machado C.A."/>
            <person name="Makalowski W."/>
            <person name="Marzo M."/>
            <person name="Matsuda M."/>
            <person name="Matzkin L."/>
            <person name="McAllister B."/>
            <person name="McBride C.S."/>
            <person name="McKernan B."/>
            <person name="McKernan K."/>
            <person name="Mendez-Lago M."/>
            <person name="Minx P."/>
            <person name="Mollenhauer M.U."/>
            <person name="Montooth K."/>
            <person name="Mount S.M."/>
            <person name="Mu X."/>
            <person name="Myers E."/>
            <person name="Negre B."/>
            <person name="Newfeld S."/>
            <person name="Nielsen R."/>
            <person name="Noor M.A."/>
            <person name="O'Grady P."/>
            <person name="Pachter L."/>
            <person name="Papaceit M."/>
            <person name="Parisi M.J."/>
            <person name="Parisi M."/>
            <person name="Parts L."/>
            <person name="Pedersen J.S."/>
            <person name="Pesole G."/>
            <person name="Phillippy A.M."/>
            <person name="Ponting C.P."/>
            <person name="Pop M."/>
            <person name="Porcelli D."/>
            <person name="Powell J.R."/>
            <person name="Prohaska S."/>
            <person name="Pruitt K."/>
            <person name="Puig M."/>
            <person name="Quesneville H."/>
            <person name="Ram K.R."/>
            <person name="Rand D."/>
            <person name="Rasmussen M.D."/>
            <person name="Reed L.K."/>
            <person name="Reenan R."/>
            <person name="Reily A."/>
            <person name="Remington K.A."/>
            <person name="Rieger T.T."/>
            <person name="Ritchie M.G."/>
            <person name="Robin C."/>
            <person name="Rogers Y.H."/>
            <person name="Rohde C."/>
            <person name="Rozas J."/>
            <person name="Rubenfield M.J."/>
            <person name="Ruiz A."/>
            <person name="Russo S."/>
            <person name="Salzberg S.L."/>
            <person name="Sanchez-Gracia A."/>
            <person name="Saranga D.J."/>
            <person name="Sato H."/>
            <person name="Schaeffer S.W."/>
            <person name="Schatz M.C."/>
            <person name="Schlenke T."/>
            <person name="Schwartz R."/>
            <person name="Segarra C."/>
            <person name="Singh R.S."/>
            <person name="Sirot L."/>
            <person name="Sirota M."/>
            <person name="Sisneros N.B."/>
            <person name="Smith C.D."/>
            <person name="Smith T.F."/>
            <person name="Spieth J."/>
            <person name="Stage D.E."/>
            <person name="Stark A."/>
            <person name="Stephan W."/>
            <person name="Strausberg R.L."/>
            <person name="Strempel S."/>
            <person name="Sturgill D."/>
            <person name="Sutton G."/>
            <person name="Sutton G.G."/>
            <person name="Tao W."/>
            <person name="Teichmann S."/>
            <person name="Tobari Y.N."/>
            <person name="Tomimura Y."/>
            <person name="Tsolas J.M."/>
            <person name="Valente V.L."/>
            <person name="Venter E."/>
            <person name="Venter J.C."/>
            <person name="Vicario S."/>
            <person name="Vieira F.G."/>
            <person name="Vilella A.J."/>
            <person name="Villasante A."/>
            <person name="Walenz B."/>
            <person name="Wang J."/>
            <person name="Wasserman M."/>
            <person name="Watts T."/>
            <person name="Wilson D."/>
            <person name="Wilson R.K."/>
            <person name="Wing R.A."/>
            <person name="Wolfner M.F."/>
            <person name="Wong A."/>
            <person name="Wong G.K."/>
            <person name="Wu C.I."/>
            <person name="Wu G."/>
            <person name="Yamamoto D."/>
            <person name="Yang H.P."/>
            <person name="Yang S.P."/>
            <person name="Yorke J.A."/>
            <person name="Yoshida K."/>
            <person name="Zdobnov E."/>
            <person name="Zhang P."/>
            <person name="Zhang Y."/>
            <person name="Zimin A.V."/>
            <person name="Baldwin J."/>
            <person name="Abdouelleil A."/>
            <person name="Abdulkadir J."/>
            <person name="Abebe A."/>
            <person name="Abera B."/>
            <person name="Abreu J."/>
            <person name="Acer S.C."/>
            <person name="Aftuck L."/>
            <person name="Alexander A."/>
            <person name="An P."/>
            <person name="Anderson E."/>
            <person name="Anderson S."/>
            <person name="Arachi H."/>
            <person name="Azer M."/>
            <person name="Bachantsang P."/>
            <person name="Barry A."/>
            <person name="Bayul T."/>
            <person name="Berlin A."/>
            <person name="Bessette D."/>
            <person name="Bloom T."/>
            <person name="Blye J."/>
            <person name="Boguslavskiy L."/>
            <person name="Bonnet C."/>
            <person name="Boukhgalter B."/>
            <person name="Bourzgui I."/>
            <person name="Brown A."/>
            <person name="Cahill P."/>
            <person name="Channer S."/>
            <person name="Cheshatsang Y."/>
            <person name="Chuda L."/>
            <person name="Citroen M."/>
            <person name="Collymore A."/>
            <person name="Cooke P."/>
            <person name="Costello M."/>
            <person name="D'Aco K."/>
            <person name="Daza R."/>
            <person name="De Haan G."/>
            <person name="DeGray S."/>
            <person name="DeMaso C."/>
            <person name="Dhargay N."/>
            <person name="Dooley K."/>
            <person name="Dooley E."/>
            <person name="Doricent M."/>
            <person name="Dorje P."/>
            <person name="Dorjee K."/>
            <person name="Dupes A."/>
            <person name="Elong R."/>
            <person name="Falk J."/>
            <person name="Farina A."/>
            <person name="Faro S."/>
            <person name="Ferguson D."/>
            <person name="Fisher S."/>
            <person name="Foley C.D."/>
            <person name="Franke A."/>
            <person name="Friedrich D."/>
            <person name="Gadbois L."/>
            <person name="Gearin G."/>
            <person name="Gearin C.R."/>
            <person name="Giannoukos G."/>
            <person name="Goode T."/>
            <person name="Graham J."/>
            <person name="Grandbois E."/>
            <person name="Grewal S."/>
            <person name="Gyaltsen K."/>
            <person name="Hafez N."/>
            <person name="Hagos B."/>
            <person name="Hall J."/>
            <person name="Henson C."/>
            <person name="Hollinger A."/>
            <person name="Honan T."/>
            <person name="Huard M.D."/>
            <person name="Hughes L."/>
            <person name="Hurhula B."/>
            <person name="Husby M.E."/>
            <person name="Kamat A."/>
            <person name="Kanga B."/>
            <person name="Kashin S."/>
            <person name="Khazanovich D."/>
            <person name="Kisner P."/>
            <person name="Lance K."/>
            <person name="Lara M."/>
            <person name="Lee W."/>
            <person name="Lennon N."/>
            <person name="Letendre F."/>
            <person name="LeVine R."/>
            <person name="Lipovsky A."/>
            <person name="Liu X."/>
            <person name="Liu J."/>
            <person name="Liu S."/>
            <person name="Lokyitsang T."/>
            <person name="Lokyitsang Y."/>
            <person name="Lubonja R."/>
            <person name="Lui A."/>
            <person name="MacDonald P."/>
            <person name="Magnisalis V."/>
            <person name="Maru K."/>
            <person name="Matthews C."/>
            <person name="McCusker W."/>
            <person name="McDonough S."/>
            <person name="Mehta T."/>
            <person name="Meldrim J."/>
            <person name="Meneus L."/>
            <person name="Mihai O."/>
            <person name="Mihalev A."/>
            <person name="Mihova T."/>
            <person name="Mittelman R."/>
            <person name="Mlenga V."/>
            <person name="Montmayeur A."/>
            <person name="Mulrain L."/>
            <person name="Navidi A."/>
            <person name="Naylor J."/>
            <person name="Negash T."/>
            <person name="Nguyen T."/>
            <person name="Nguyen N."/>
            <person name="Nicol R."/>
            <person name="Norbu C."/>
            <person name="Norbu N."/>
            <person name="Novod N."/>
            <person name="O'Neill B."/>
            <person name="Osman S."/>
            <person name="Markiewicz E."/>
            <person name="Oyono O.L."/>
            <person name="Patti C."/>
            <person name="Phunkhang P."/>
            <person name="Pierre F."/>
            <person name="Priest M."/>
            <person name="Raghuraman S."/>
            <person name="Rege F."/>
            <person name="Reyes R."/>
            <person name="Rise C."/>
            <person name="Rogov P."/>
            <person name="Ross K."/>
            <person name="Ryan E."/>
            <person name="Settipalli S."/>
            <person name="Shea T."/>
            <person name="Sherpa N."/>
            <person name="Shi L."/>
            <person name="Shih D."/>
            <person name="Sparrow T."/>
            <person name="Spaulding J."/>
            <person name="Stalker J."/>
            <person name="Stange-Thomann N."/>
            <person name="Stavropoulos S."/>
            <person name="Stone C."/>
            <person name="Strader C."/>
            <person name="Tesfaye S."/>
            <person name="Thomson T."/>
            <person name="Thoulutsang Y."/>
            <person name="Thoulutsang D."/>
            <person name="Topham K."/>
            <person name="Topping I."/>
            <person name="Tsamla T."/>
            <person name="Vassiliev H."/>
            <person name="Vo A."/>
            <person name="Wangchuk T."/>
            <person name="Wangdi T."/>
            <person name="Weiand M."/>
            <person name="Wilkinson J."/>
            <person name="Wilson A."/>
            <person name="Yadav S."/>
            <person name="Young G."/>
            <person name="Yu Q."/>
            <person name="Zembek L."/>
            <person name="Zhong D."/>
            <person name="Zimmer A."/>
            <person name="Zwirko Z."/>
            <person name="Jaffe D.B."/>
            <person name="Alvarez P."/>
            <person name="Brockman W."/>
            <person name="Butler J."/>
            <person name="Chin C."/>
            <person name="Gnerre S."/>
            <person name="Grabherr M."/>
            <person name="Kleber M."/>
            <person name="Mauceli E."/>
            <person name="MacCallum I."/>
        </authorList>
    </citation>
    <scope>NUCLEOTIDE SEQUENCE [LARGE SCALE GENOMIC DNA]</scope>
    <source>
        <strain evidence="3">Tucson 15287-2541.00</strain>
    </source>
</reference>
<dbReference type="AlphaFoldDB" id="B4K1X9"/>
<evidence type="ECO:0000256" key="1">
    <source>
        <dbReference type="SAM" id="MobiDB-lite"/>
    </source>
</evidence>
<evidence type="ECO:0000313" key="3">
    <source>
        <dbReference type="Proteomes" id="UP000001070"/>
    </source>
</evidence>
<dbReference type="HOGENOM" id="CLU_1112311_0_0_1"/>
<accession>B4K1X9</accession>
<gene>
    <name evidence="2" type="primary">Dgri\GH22618</name>
    <name evidence="2" type="ORF">Dgri_GH22618</name>
</gene>